<dbReference type="PANTHER" id="PTHR30222">
    <property type="entry name" value="SPERMIDINE/PUTRESCINE-BINDING PERIPLASMIC PROTEIN"/>
    <property type="match status" value="1"/>
</dbReference>
<dbReference type="SUPFAM" id="SSF53850">
    <property type="entry name" value="Periplasmic binding protein-like II"/>
    <property type="match status" value="1"/>
</dbReference>
<evidence type="ECO:0000313" key="6">
    <source>
        <dbReference type="Proteomes" id="UP001528823"/>
    </source>
</evidence>
<evidence type="ECO:0000256" key="3">
    <source>
        <dbReference type="ARBA" id="ARBA00022729"/>
    </source>
</evidence>
<accession>A0ABT5UCV1</accession>
<evidence type="ECO:0000313" key="5">
    <source>
        <dbReference type="EMBL" id="MDE1464147.1"/>
    </source>
</evidence>
<sequence length="368" mass="42046">MFFLKKFTSCSNQTETSNKPVMHRLLGPLLFLLCATTTWAKEPLIVFTWPDYISPSLVQKFEKQWNTKVKLVYYESDQDRDNHLTKVEGKGYDVMIASNIALPMYINLGWVAPMDKAKVPNIKNYDSRYLTSANPVFPKYAVVPYFWGTTGIAYRKDLVNQRIDSWQQFFQPDPSYAGKILMIDDAREAITQAFISLGYNQDDYGNKQALRKVEDLLLSQKSAVKDYTYLTTEKESSRLVSGDVVMSYAYNGDGVLLKTYHPQIEFVVPKEGCILWTDYLVVLAKSTKQSLAYDFVNFFSNASSAAKSATDMHFASPNLAAEKLLPADFLADSTIYPDPNSLESCRYLSQLPARVYKKWNHLFSKVRH</sequence>
<dbReference type="EMBL" id="JAPMOU010000029">
    <property type="protein sequence ID" value="MDE1464147.1"/>
    <property type="molecule type" value="Genomic_DNA"/>
</dbReference>
<evidence type="ECO:0000256" key="2">
    <source>
        <dbReference type="ARBA" id="ARBA00022448"/>
    </source>
</evidence>
<dbReference type="Proteomes" id="UP001528823">
    <property type="component" value="Unassembled WGS sequence"/>
</dbReference>
<gene>
    <name evidence="5" type="ORF">ORQ98_19505</name>
</gene>
<comment type="caution">
    <text evidence="5">The sequence shown here is derived from an EMBL/GenBank/DDBJ whole genome shotgun (WGS) entry which is preliminary data.</text>
</comment>
<dbReference type="CDD" id="cd13590">
    <property type="entry name" value="PBP2_PotD_PotF_like"/>
    <property type="match status" value="1"/>
</dbReference>
<dbReference type="Gene3D" id="3.40.190.10">
    <property type="entry name" value="Periplasmic binding protein-like II"/>
    <property type="match status" value="2"/>
</dbReference>
<keyword evidence="3" id="KW-0732">Signal</keyword>
<protein>
    <submittedName>
        <fullName evidence="5">Spermidine/putrescine ABC transporter substrate-binding protein</fullName>
    </submittedName>
</protein>
<keyword evidence="4" id="KW-0574">Periplasm</keyword>
<dbReference type="InterPro" id="IPR006059">
    <property type="entry name" value="SBP"/>
</dbReference>
<evidence type="ECO:0000256" key="4">
    <source>
        <dbReference type="ARBA" id="ARBA00022764"/>
    </source>
</evidence>
<dbReference type="Pfam" id="PF13416">
    <property type="entry name" value="SBP_bac_8"/>
    <property type="match status" value="1"/>
</dbReference>
<organism evidence="5 6">
    <name type="scientific">Spartinivicinus poritis</name>
    <dbReference type="NCBI Taxonomy" id="2994640"/>
    <lineage>
        <taxon>Bacteria</taxon>
        <taxon>Pseudomonadati</taxon>
        <taxon>Pseudomonadota</taxon>
        <taxon>Gammaproteobacteria</taxon>
        <taxon>Oceanospirillales</taxon>
        <taxon>Zooshikellaceae</taxon>
        <taxon>Spartinivicinus</taxon>
    </lineage>
</organism>
<proteinExistence type="predicted"/>
<dbReference type="RefSeq" id="WP_274690478.1">
    <property type="nucleotide sequence ID" value="NZ_JAPMOU010000029.1"/>
</dbReference>
<keyword evidence="2" id="KW-0813">Transport</keyword>
<name>A0ABT5UCV1_9GAMM</name>
<dbReference type="InterPro" id="IPR001188">
    <property type="entry name" value="Sperm_putr-bd"/>
</dbReference>
<dbReference type="PRINTS" id="PR00909">
    <property type="entry name" value="SPERMDNBNDNG"/>
</dbReference>
<evidence type="ECO:0000256" key="1">
    <source>
        <dbReference type="ARBA" id="ARBA00004418"/>
    </source>
</evidence>
<keyword evidence="6" id="KW-1185">Reference proteome</keyword>
<comment type="subcellular location">
    <subcellularLocation>
        <location evidence="1">Periplasm</location>
    </subcellularLocation>
</comment>
<reference evidence="5 6" key="1">
    <citation type="submission" date="2022-11" db="EMBL/GenBank/DDBJ databases">
        <title>Spartinivicinus poritis sp. nov., isolated from scleractinian coral Porites lutea.</title>
        <authorList>
            <person name="Zhang G."/>
            <person name="Cai L."/>
            <person name="Wei Q."/>
        </authorList>
    </citation>
    <scope>NUCLEOTIDE SEQUENCE [LARGE SCALE GENOMIC DNA]</scope>
    <source>
        <strain evidence="5 6">A2-2</strain>
    </source>
</reference>
<dbReference type="PANTHER" id="PTHR30222:SF17">
    <property type="entry name" value="SPERMIDINE_PUTRESCINE-BINDING PERIPLASMIC PROTEIN"/>
    <property type="match status" value="1"/>
</dbReference>